<accession>A0A4Z2DXS8</accession>
<sequence length="378" mass="43573">MLVFLGLLFCYIYRVTNSLSCLDDDGQKIDWFVGYKLPFSYDVVFMNPDQRNWELSKYPITDSGMMKNTFESMFKLINKPDSVIGMYNDEIPNVTTTSGYDQINFWWGHMKGAFAFDNSDIGFWVIHSIPKLSYSNTSYVYPKTGRIYGQHFLCLTLEKKYINFIITQFTLARPLFQSAYISPSVKLKFPDLAKLLENTKVPTESQNNIVELQTANKALQLKHFSKSSDFGKDLYADFVAPTLKKSLDTETWQHDGSLPSACHRQYSVKNIKSIYIEVSKTTITNPHDHAKWAVTVSSNDLVEDTNNWVCLGDINRQPHQFYRGGGTMCIMNQQLWQSFYTTIQSVEECGKIISIVTYLFKQLSFVIEIVQYVFIMNA</sequence>
<dbReference type="InterPro" id="IPR004947">
    <property type="entry name" value="DNase_II"/>
</dbReference>
<evidence type="ECO:0000256" key="2">
    <source>
        <dbReference type="ARBA" id="ARBA00022801"/>
    </source>
</evidence>
<evidence type="ECO:0000313" key="4">
    <source>
        <dbReference type="EMBL" id="TNN21050.1"/>
    </source>
</evidence>
<proteinExistence type="inferred from homology"/>
<evidence type="ECO:0000256" key="1">
    <source>
        <dbReference type="ARBA" id="ARBA00007527"/>
    </source>
</evidence>
<name>A0A4Z2DXS8_SCHJA</name>
<evidence type="ECO:0000313" key="5">
    <source>
        <dbReference type="Proteomes" id="UP000311919"/>
    </source>
</evidence>
<comment type="caution">
    <text evidence="4">The sequence shown here is derived from an EMBL/GenBank/DDBJ whole genome shotgun (WGS) entry which is preliminary data.</text>
</comment>
<keyword evidence="3" id="KW-0732">Signal</keyword>
<dbReference type="GO" id="GO:0006309">
    <property type="term" value="P:apoptotic DNA fragmentation"/>
    <property type="evidence" value="ECO:0007669"/>
    <property type="project" value="TreeGrafter"/>
</dbReference>
<dbReference type="PANTHER" id="PTHR10858:SF23">
    <property type="entry name" value="DEOXYRIBONUCLEASE II"/>
    <property type="match status" value="1"/>
</dbReference>
<protein>
    <submittedName>
        <fullName evidence="4">Deoxyribonuclease-2-beta isoform 2</fullName>
    </submittedName>
</protein>
<keyword evidence="2" id="KW-0378">Hydrolase</keyword>
<keyword evidence="5" id="KW-1185">Reference proteome</keyword>
<feature type="chain" id="PRO_5021488871" evidence="3">
    <location>
        <begin position="19"/>
        <end position="378"/>
    </location>
</feature>
<dbReference type="CDD" id="cd09120">
    <property type="entry name" value="PLDc_DNaseII_1"/>
    <property type="match status" value="1"/>
</dbReference>
<dbReference type="STRING" id="6182.A0A4Z2DXS8"/>
<gene>
    <name evidence="4" type="ORF">EWB00_000953</name>
</gene>
<dbReference type="AlphaFoldDB" id="A0A4Z2DXS8"/>
<dbReference type="EMBL" id="SKCS01000014">
    <property type="protein sequence ID" value="TNN21050.1"/>
    <property type="molecule type" value="Genomic_DNA"/>
</dbReference>
<comment type="similarity">
    <text evidence="1">Belongs to the DNase II family.</text>
</comment>
<dbReference type="GO" id="GO:0004531">
    <property type="term" value="F:deoxyribonuclease II activity"/>
    <property type="evidence" value="ECO:0007669"/>
    <property type="project" value="InterPro"/>
</dbReference>
<dbReference type="Pfam" id="PF03265">
    <property type="entry name" value="DNase_II"/>
    <property type="match status" value="1"/>
</dbReference>
<dbReference type="CDD" id="cd09121">
    <property type="entry name" value="PLDc_DNaseII_2"/>
    <property type="match status" value="1"/>
</dbReference>
<dbReference type="Proteomes" id="UP000311919">
    <property type="component" value="Unassembled WGS sequence"/>
</dbReference>
<organism evidence="4 5">
    <name type="scientific">Schistosoma japonicum</name>
    <name type="common">Blood fluke</name>
    <dbReference type="NCBI Taxonomy" id="6182"/>
    <lineage>
        <taxon>Eukaryota</taxon>
        <taxon>Metazoa</taxon>
        <taxon>Spiralia</taxon>
        <taxon>Lophotrochozoa</taxon>
        <taxon>Platyhelminthes</taxon>
        <taxon>Trematoda</taxon>
        <taxon>Digenea</taxon>
        <taxon>Strigeidida</taxon>
        <taxon>Schistosomatoidea</taxon>
        <taxon>Schistosomatidae</taxon>
        <taxon>Schistosoma</taxon>
    </lineage>
</organism>
<reference evidence="4 5" key="1">
    <citation type="submission" date="2019-03" db="EMBL/GenBank/DDBJ databases">
        <title>An improved genome assembly of the fluke Schistosoma japonicum.</title>
        <authorList>
            <person name="Hu W."/>
            <person name="Luo F."/>
            <person name="Yin M."/>
            <person name="Mo X."/>
            <person name="Sun C."/>
            <person name="Wu Q."/>
            <person name="Zhu B."/>
            <person name="Xiang M."/>
            <person name="Wang J."/>
            <person name="Wang Y."/>
            <person name="Zhang T."/>
            <person name="Xu B."/>
            <person name="Zheng H."/>
            <person name="Feng Z."/>
        </authorList>
    </citation>
    <scope>NUCLEOTIDE SEQUENCE [LARGE SCALE GENOMIC DNA]</scope>
    <source>
        <strain evidence="4">HuSjv2</strain>
        <tissue evidence="4">Worms</tissue>
    </source>
</reference>
<feature type="signal peptide" evidence="3">
    <location>
        <begin position="1"/>
        <end position="18"/>
    </location>
</feature>
<dbReference type="PANTHER" id="PTHR10858">
    <property type="entry name" value="DEOXYRIBONUCLEASE II"/>
    <property type="match status" value="1"/>
</dbReference>
<dbReference type="OrthoDB" id="10261598at2759"/>
<evidence type="ECO:0000256" key="3">
    <source>
        <dbReference type="SAM" id="SignalP"/>
    </source>
</evidence>